<dbReference type="GO" id="GO:0004175">
    <property type="term" value="F:endopeptidase activity"/>
    <property type="evidence" value="ECO:0007669"/>
    <property type="project" value="UniProtKB-ARBA"/>
</dbReference>
<sequence length="225" mass="25484">MPNSSRKKSEHLHPVEPIYQLWGWILLIWSLYRYFVRLPEWVDEFLFKPAVFVLPVLWFVTKFEKRAVASLGITGKGLTKSIVLGLFFGGLFMAEGIVVNGLRNGEVSMRPIQAVLQYGVLGILALTVATSFSEELLNRGFLFQRLFEKSKNLSYATVMSTILFILLHVPILLTTLKLQGMILVLYFATNMILGIVNSLLIYNTGSLVAPILVHIFWNMTVALFL</sequence>
<protein>
    <recommendedName>
        <fullName evidence="2">CAAX prenyl protease 2/Lysostaphin resistance protein A-like domain-containing protein</fullName>
    </recommendedName>
</protein>
<keyword evidence="1" id="KW-1133">Transmembrane helix</keyword>
<dbReference type="AlphaFoldDB" id="A0A1F5YVP4"/>
<dbReference type="InterPro" id="IPR052710">
    <property type="entry name" value="CAAX_protease"/>
</dbReference>
<feature type="transmembrane region" description="Helical" evidence="1">
    <location>
        <begin position="153"/>
        <end position="173"/>
    </location>
</feature>
<keyword evidence="1" id="KW-0472">Membrane</keyword>
<accession>A0A1F5YVP4</accession>
<dbReference type="PANTHER" id="PTHR36435">
    <property type="entry name" value="SLR1288 PROTEIN"/>
    <property type="match status" value="1"/>
</dbReference>
<evidence type="ECO:0000313" key="4">
    <source>
        <dbReference type="Proteomes" id="UP000178448"/>
    </source>
</evidence>
<gene>
    <name evidence="3" type="ORF">A2Z33_03455</name>
</gene>
<feature type="transmembrane region" description="Helical" evidence="1">
    <location>
        <begin position="81"/>
        <end position="102"/>
    </location>
</feature>
<dbReference type="PANTHER" id="PTHR36435:SF1">
    <property type="entry name" value="CAAX AMINO TERMINAL PROTEASE FAMILY PROTEIN"/>
    <property type="match status" value="1"/>
</dbReference>
<evidence type="ECO:0000313" key="3">
    <source>
        <dbReference type="EMBL" id="OGG04186.1"/>
    </source>
</evidence>
<dbReference type="Pfam" id="PF02517">
    <property type="entry name" value="Rce1-like"/>
    <property type="match status" value="1"/>
</dbReference>
<feature type="transmembrane region" description="Helical" evidence="1">
    <location>
        <begin position="114"/>
        <end position="133"/>
    </location>
</feature>
<evidence type="ECO:0000256" key="1">
    <source>
        <dbReference type="SAM" id="Phobius"/>
    </source>
</evidence>
<dbReference type="Proteomes" id="UP000178448">
    <property type="component" value="Unassembled WGS sequence"/>
</dbReference>
<feature type="transmembrane region" description="Helical" evidence="1">
    <location>
        <begin position="45"/>
        <end position="61"/>
    </location>
</feature>
<feature type="transmembrane region" description="Helical" evidence="1">
    <location>
        <begin position="180"/>
        <end position="201"/>
    </location>
</feature>
<organism evidence="3 4">
    <name type="scientific">Candidatus Gottesmanbacteria bacterium RBG_16_52_11</name>
    <dbReference type="NCBI Taxonomy" id="1798374"/>
    <lineage>
        <taxon>Bacteria</taxon>
        <taxon>Candidatus Gottesmaniibacteriota</taxon>
    </lineage>
</organism>
<feature type="domain" description="CAAX prenyl protease 2/Lysostaphin resistance protein A-like" evidence="2">
    <location>
        <begin position="120"/>
        <end position="219"/>
    </location>
</feature>
<reference evidence="3 4" key="1">
    <citation type="journal article" date="2016" name="Nat. Commun.">
        <title>Thousands of microbial genomes shed light on interconnected biogeochemical processes in an aquifer system.</title>
        <authorList>
            <person name="Anantharaman K."/>
            <person name="Brown C.T."/>
            <person name="Hug L.A."/>
            <person name="Sharon I."/>
            <person name="Castelle C.J."/>
            <person name="Probst A.J."/>
            <person name="Thomas B.C."/>
            <person name="Singh A."/>
            <person name="Wilkins M.J."/>
            <person name="Karaoz U."/>
            <person name="Brodie E.L."/>
            <person name="Williams K.H."/>
            <person name="Hubbard S.S."/>
            <person name="Banfield J.F."/>
        </authorList>
    </citation>
    <scope>NUCLEOTIDE SEQUENCE [LARGE SCALE GENOMIC DNA]</scope>
</reference>
<dbReference type="InterPro" id="IPR003675">
    <property type="entry name" value="Rce1/LyrA-like_dom"/>
</dbReference>
<proteinExistence type="predicted"/>
<dbReference type="STRING" id="1798374.A2Z33_03455"/>
<dbReference type="EMBL" id="MFJD01000004">
    <property type="protein sequence ID" value="OGG04186.1"/>
    <property type="molecule type" value="Genomic_DNA"/>
</dbReference>
<name>A0A1F5YVP4_9BACT</name>
<evidence type="ECO:0000259" key="2">
    <source>
        <dbReference type="Pfam" id="PF02517"/>
    </source>
</evidence>
<dbReference type="GO" id="GO:0080120">
    <property type="term" value="P:CAAX-box protein maturation"/>
    <property type="evidence" value="ECO:0007669"/>
    <property type="project" value="UniProtKB-ARBA"/>
</dbReference>
<keyword evidence="1" id="KW-0812">Transmembrane</keyword>
<comment type="caution">
    <text evidence="3">The sequence shown here is derived from an EMBL/GenBank/DDBJ whole genome shotgun (WGS) entry which is preliminary data.</text>
</comment>
<feature type="transmembrane region" description="Helical" evidence="1">
    <location>
        <begin position="18"/>
        <end position="36"/>
    </location>
</feature>